<feature type="transmembrane region" description="Helical" evidence="8">
    <location>
        <begin position="21"/>
        <end position="40"/>
    </location>
</feature>
<keyword evidence="4 8" id="KW-0812">Transmembrane</keyword>
<evidence type="ECO:0000259" key="10">
    <source>
        <dbReference type="Pfam" id="PF08478"/>
    </source>
</evidence>
<gene>
    <name evidence="11" type="ORF">E6H04_04320</name>
</gene>
<dbReference type="InterPro" id="IPR013685">
    <property type="entry name" value="POTRA_FtsQ_type"/>
</dbReference>
<keyword evidence="8" id="KW-0472">Membrane</keyword>
<comment type="caution">
    <text evidence="11">The sequence shown here is derived from an EMBL/GenBank/DDBJ whole genome shotgun (WGS) entry which is preliminary data.</text>
</comment>
<feature type="region of interest" description="Disordered" evidence="7">
    <location>
        <begin position="247"/>
        <end position="279"/>
    </location>
</feature>
<dbReference type="Pfam" id="PF08478">
    <property type="entry name" value="POTRA_1"/>
    <property type="match status" value="1"/>
</dbReference>
<protein>
    <submittedName>
        <fullName evidence="11">FtsQ-type POTRA domain-containing protein</fullName>
    </submittedName>
</protein>
<accession>A0A537JGR4</accession>
<organism evidence="11 12">
    <name type="scientific">Candidatus Segetimicrobium genomatis</name>
    <dbReference type="NCBI Taxonomy" id="2569760"/>
    <lineage>
        <taxon>Bacteria</taxon>
        <taxon>Bacillati</taxon>
        <taxon>Candidatus Sysuimicrobiota</taxon>
        <taxon>Candidatus Sysuimicrobiia</taxon>
        <taxon>Candidatus Sysuimicrobiales</taxon>
        <taxon>Candidatus Segetimicrobiaceae</taxon>
        <taxon>Candidatus Segetimicrobium</taxon>
    </lineage>
</organism>
<dbReference type="InterPro" id="IPR026579">
    <property type="entry name" value="FtsQ"/>
</dbReference>
<evidence type="ECO:0000256" key="2">
    <source>
        <dbReference type="ARBA" id="ARBA00022519"/>
    </source>
</evidence>
<reference evidence="11 12" key="1">
    <citation type="journal article" date="2019" name="Nat. Microbiol.">
        <title>Mediterranean grassland soil C-N compound turnover is dependent on rainfall and depth, and is mediated by genomically divergent microorganisms.</title>
        <authorList>
            <person name="Diamond S."/>
            <person name="Andeer P.F."/>
            <person name="Li Z."/>
            <person name="Crits-Christoph A."/>
            <person name="Burstein D."/>
            <person name="Anantharaman K."/>
            <person name="Lane K.R."/>
            <person name="Thomas B.C."/>
            <person name="Pan C."/>
            <person name="Northen T.R."/>
            <person name="Banfield J.F."/>
        </authorList>
    </citation>
    <scope>NUCLEOTIDE SEQUENCE [LARGE SCALE GENOMIC DNA]</scope>
    <source>
        <strain evidence="11">NP_7</strain>
    </source>
</reference>
<dbReference type="GO" id="GO:0090529">
    <property type="term" value="P:cell septum assembly"/>
    <property type="evidence" value="ECO:0007669"/>
    <property type="project" value="InterPro"/>
</dbReference>
<evidence type="ECO:0000256" key="4">
    <source>
        <dbReference type="ARBA" id="ARBA00022692"/>
    </source>
</evidence>
<keyword evidence="6" id="KW-0131">Cell cycle</keyword>
<keyword evidence="3" id="KW-0132">Cell division</keyword>
<evidence type="ECO:0000313" key="12">
    <source>
        <dbReference type="Proteomes" id="UP000320048"/>
    </source>
</evidence>
<evidence type="ECO:0000259" key="9">
    <source>
        <dbReference type="Pfam" id="PF03799"/>
    </source>
</evidence>
<feature type="domain" description="POTRA" evidence="10">
    <location>
        <begin position="41"/>
        <end position="108"/>
    </location>
</feature>
<dbReference type="EMBL" id="VBAO01000112">
    <property type="protein sequence ID" value="TMI82715.1"/>
    <property type="molecule type" value="Genomic_DNA"/>
</dbReference>
<evidence type="ECO:0000313" key="11">
    <source>
        <dbReference type="EMBL" id="TMI82715.1"/>
    </source>
</evidence>
<dbReference type="InterPro" id="IPR005548">
    <property type="entry name" value="Cell_div_FtsQ/DivIB_C"/>
</dbReference>
<feature type="domain" description="Cell division protein FtsQ/DivIB C-terminal" evidence="9">
    <location>
        <begin position="115"/>
        <end position="237"/>
    </location>
</feature>
<proteinExistence type="predicted"/>
<sequence>MPEASPRAERTGGLPRRVGRFLAAMAGLCAAAAFPASAIFDLRSVTVEGNAAVPAGAVLRLAGVGPGYGAFRVNAGAIRERLLADPRILDGGVAMAFPHSLRLLIRERRPAAALVVRDGYVLVSADAVAIVEAPGPGQLPVLQVDRLDPAEAAPGRVVRAPDVRVGAQIAGAVPAALRGRIVAVRIDREGEAVLALREGTAVRLGGPRGIMARLELVPGALDAIAARGLRVESVDLRFSGNVVVRPVRSAAAPPPPPRERQENPPARGIDPAMHRPTNP</sequence>
<dbReference type="Pfam" id="PF03799">
    <property type="entry name" value="FtsQ_DivIB_C"/>
    <property type="match status" value="1"/>
</dbReference>
<dbReference type="AlphaFoldDB" id="A0A537JGR4"/>
<keyword evidence="5 8" id="KW-1133">Transmembrane helix</keyword>
<evidence type="ECO:0000256" key="5">
    <source>
        <dbReference type="ARBA" id="ARBA00022989"/>
    </source>
</evidence>
<dbReference type="Proteomes" id="UP000320048">
    <property type="component" value="Unassembled WGS sequence"/>
</dbReference>
<evidence type="ECO:0000256" key="8">
    <source>
        <dbReference type="SAM" id="Phobius"/>
    </source>
</evidence>
<evidence type="ECO:0000256" key="3">
    <source>
        <dbReference type="ARBA" id="ARBA00022618"/>
    </source>
</evidence>
<dbReference type="PANTHER" id="PTHR35851:SF1">
    <property type="entry name" value="CELL DIVISION PROTEIN FTSQ"/>
    <property type="match status" value="1"/>
</dbReference>
<evidence type="ECO:0000256" key="1">
    <source>
        <dbReference type="ARBA" id="ARBA00022475"/>
    </source>
</evidence>
<name>A0A537JGR4_9BACT</name>
<keyword evidence="2" id="KW-0997">Cell inner membrane</keyword>
<evidence type="ECO:0000256" key="6">
    <source>
        <dbReference type="ARBA" id="ARBA00023306"/>
    </source>
</evidence>
<keyword evidence="1" id="KW-1003">Cell membrane</keyword>
<evidence type="ECO:0000256" key="7">
    <source>
        <dbReference type="SAM" id="MobiDB-lite"/>
    </source>
</evidence>
<dbReference type="PANTHER" id="PTHR35851">
    <property type="entry name" value="CELL DIVISION PROTEIN FTSQ"/>
    <property type="match status" value="1"/>
</dbReference>